<keyword evidence="4" id="KW-1185">Reference proteome</keyword>
<dbReference type="PANTHER" id="PTHR48100">
    <property type="entry name" value="BROAD-SPECIFICITY PHOSPHATASE YOR283W-RELATED"/>
    <property type="match status" value="1"/>
</dbReference>
<feature type="binding site" evidence="2">
    <location>
        <begin position="12"/>
        <end position="19"/>
    </location>
    <ligand>
        <name>substrate</name>
    </ligand>
</feature>
<dbReference type="Gene3D" id="3.40.50.1240">
    <property type="entry name" value="Phosphoglycerate mutase-like"/>
    <property type="match status" value="1"/>
</dbReference>
<comment type="caution">
    <text evidence="3">The sequence shown here is derived from an EMBL/GenBank/DDBJ whole genome shotgun (WGS) entry which is preliminary data.</text>
</comment>
<dbReference type="InterPro" id="IPR029033">
    <property type="entry name" value="His_PPase_superfam"/>
</dbReference>
<name>A0A061SUT7_9RHOB</name>
<sequence>MTNDYPKIWFLRHGQTEWNREFRLQGQLDSPLTQQGQAEAARQAKIMPEILAQNPAIYASPLGRVRQTAQIALGDVPRQEDARLMEIHAGKWQGMTRTEILADRPEWAAQSPTPLEIYEAADGGEGLAAFHARIVDFLNDLSGPSVIVAHGLLGQVLRAEVCGLSTSQAGSLSNLQGCVYLLEYGQETVLEAPE</sequence>
<dbReference type="STRING" id="83219.PM02_09295"/>
<evidence type="ECO:0000313" key="3">
    <source>
        <dbReference type="EMBL" id="KAJ03523.1"/>
    </source>
</evidence>
<proteinExistence type="predicted"/>
<feature type="active site" description="Proton donor/acceptor" evidence="1">
    <location>
        <position position="86"/>
    </location>
</feature>
<evidence type="ECO:0000256" key="2">
    <source>
        <dbReference type="PIRSR" id="PIRSR613078-2"/>
    </source>
</evidence>
<dbReference type="CDD" id="cd07067">
    <property type="entry name" value="HP_PGM_like"/>
    <property type="match status" value="1"/>
</dbReference>
<dbReference type="RefSeq" id="WP_037907537.1">
    <property type="nucleotide sequence ID" value="NZ_JEMU01000006.1"/>
</dbReference>
<reference evidence="3 4" key="1">
    <citation type="journal article" date="2014" name="Genome Announc.">
        <title>Draft Genome Sequences of Two Isolates of the Roseobacter Group, Sulfitobacter sp. Strains 3SOLIMAR09 and 1FIGIMAR09, from Harbors of Mallorca Island (Mediterranean Sea).</title>
        <authorList>
            <person name="Mas-Llado M."/>
            <person name="Pina-Villalonga J.M."/>
            <person name="Brunet-Galmes I."/>
            <person name="Nogales B."/>
            <person name="Bosch R."/>
        </authorList>
    </citation>
    <scope>NUCLEOTIDE SEQUENCE [LARGE SCALE GENOMIC DNA]</scope>
    <source>
        <strain evidence="3 4">1FIGIMAR09</strain>
    </source>
</reference>
<dbReference type="InterPro" id="IPR013078">
    <property type="entry name" value="His_Pase_superF_clade-1"/>
</dbReference>
<dbReference type="PANTHER" id="PTHR48100:SF59">
    <property type="entry name" value="ADENOSYLCOBALAMIN_ALPHA-RIBAZOLE PHOSPHATASE"/>
    <property type="match status" value="1"/>
</dbReference>
<feature type="active site" description="Tele-phosphohistidine intermediate" evidence="1">
    <location>
        <position position="13"/>
    </location>
</feature>
<evidence type="ECO:0000256" key="1">
    <source>
        <dbReference type="PIRSR" id="PIRSR613078-1"/>
    </source>
</evidence>
<dbReference type="GO" id="GO:0016791">
    <property type="term" value="F:phosphatase activity"/>
    <property type="evidence" value="ECO:0007669"/>
    <property type="project" value="TreeGrafter"/>
</dbReference>
<dbReference type="eggNOG" id="COG0406">
    <property type="taxonomic scope" value="Bacteria"/>
</dbReference>
<dbReference type="Pfam" id="PF00300">
    <property type="entry name" value="His_Phos_1"/>
    <property type="match status" value="1"/>
</dbReference>
<feature type="binding site" evidence="2">
    <location>
        <position position="64"/>
    </location>
    <ligand>
        <name>substrate</name>
    </ligand>
</feature>
<organism evidence="3 4">
    <name type="scientific">Sulfitobacter mediterraneus</name>
    <dbReference type="NCBI Taxonomy" id="83219"/>
    <lineage>
        <taxon>Bacteria</taxon>
        <taxon>Pseudomonadati</taxon>
        <taxon>Pseudomonadota</taxon>
        <taxon>Alphaproteobacteria</taxon>
        <taxon>Rhodobacterales</taxon>
        <taxon>Roseobacteraceae</taxon>
        <taxon>Sulfitobacter</taxon>
    </lineage>
</organism>
<dbReference type="SUPFAM" id="SSF53254">
    <property type="entry name" value="Phosphoglycerate mutase-like"/>
    <property type="match status" value="1"/>
</dbReference>
<protein>
    <submittedName>
        <fullName evidence="3">Phosphoglycerate mutase</fullName>
    </submittedName>
</protein>
<dbReference type="EMBL" id="JEMU01000006">
    <property type="protein sequence ID" value="KAJ03523.1"/>
    <property type="molecule type" value="Genomic_DNA"/>
</dbReference>
<gene>
    <name evidence="3" type="ORF">PM02_09295</name>
</gene>
<evidence type="ECO:0000313" key="4">
    <source>
        <dbReference type="Proteomes" id="UP000027337"/>
    </source>
</evidence>
<accession>A0A061SUT7</accession>
<dbReference type="InterPro" id="IPR050275">
    <property type="entry name" value="PGM_Phosphatase"/>
</dbReference>
<dbReference type="Proteomes" id="UP000027337">
    <property type="component" value="Unassembled WGS sequence"/>
</dbReference>
<dbReference type="SMART" id="SM00855">
    <property type="entry name" value="PGAM"/>
    <property type="match status" value="1"/>
</dbReference>
<dbReference type="GO" id="GO:0005737">
    <property type="term" value="C:cytoplasm"/>
    <property type="evidence" value="ECO:0007669"/>
    <property type="project" value="TreeGrafter"/>
</dbReference>
<dbReference type="AlphaFoldDB" id="A0A061SUT7"/>